<evidence type="ECO:0000256" key="1">
    <source>
        <dbReference type="ARBA" id="ARBA00022729"/>
    </source>
</evidence>
<sequence>MWRPVLLISALLFVAACGERQDQSQLQVVNHSPAVEATATPDATVSMAFSEPINSATVDSSSFTLSNQGGAVSGTLQINGSNITFTPNKPLSLFCKYTATVSPTVYGVYGHMLAQSYQWSFTTRDGLWDMLAPPPQGSESDSSRAAIDDNGRVMLAWSTTAGTYASFLVNGAWAEPVLLGEGGHLDSVVSANDNYTVFWQVRNGNIIQMYCARFVDGAWQASKVFATVDATAIYIIPTMFSDNSLLAIYWYNGGVDGAQAYSRRFIPSQGWQARVALTEQNAWYVGGFHRSGKAVIAWVSGGNVPNTGYVQSYDVNSGWSAPVAIGQYTYLTAHSAAVNSRGQGMVAYATANDIRIASTTPGTGWTQLTPLYQRQALTLYSGSQLVMDNFGNAMLCISEFSASFHRYLAIRYDSSNGWQQPVDISGGRVPDPLLPNDLKVDESGNYLLVWYGYDVLPGGIEHVYSSRYQKGVGWNAPTYLGRQDVDAAFPTMSMNPRGEAVAVWPNFYQQAVGLGVGLFH</sequence>
<dbReference type="EMBL" id="JAHCVK010000004">
    <property type="protein sequence ID" value="MBT0653520.1"/>
    <property type="molecule type" value="Genomic_DNA"/>
</dbReference>
<name>A0ABS5SDT4_9BACT</name>
<accession>A0ABS5SDT4</accession>
<reference evidence="3 4" key="1">
    <citation type="submission" date="2021-05" db="EMBL/GenBank/DDBJ databases">
        <title>The draft genome of Geobacter luticola JCM 17780.</title>
        <authorList>
            <person name="Xu Z."/>
            <person name="Masuda Y."/>
            <person name="Itoh H."/>
            <person name="Senoo K."/>
        </authorList>
    </citation>
    <scope>NUCLEOTIDE SEQUENCE [LARGE SCALE GENOMIC DNA]</scope>
    <source>
        <strain evidence="3 4">JCM 17780</strain>
    </source>
</reference>
<organism evidence="3 4">
    <name type="scientific">Geomobilimonas luticola</name>
    <dbReference type="NCBI Taxonomy" id="1114878"/>
    <lineage>
        <taxon>Bacteria</taxon>
        <taxon>Pseudomonadati</taxon>
        <taxon>Thermodesulfobacteriota</taxon>
        <taxon>Desulfuromonadia</taxon>
        <taxon>Geobacterales</taxon>
        <taxon>Geobacteraceae</taxon>
        <taxon>Geomobilimonas</taxon>
    </lineage>
</organism>
<dbReference type="Proteomes" id="UP000756860">
    <property type="component" value="Unassembled WGS sequence"/>
</dbReference>
<gene>
    <name evidence="3" type="ORF">KI810_10675</name>
</gene>
<keyword evidence="4" id="KW-1185">Reference proteome</keyword>
<dbReference type="RefSeq" id="WP_214175526.1">
    <property type="nucleotide sequence ID" value="NZ_JAHCVK010000004.1"/>
</dbReference>
<proteinExistence type="predicted"/>
<comment type="caution">
    <text evidence="3">The sequence shown here is derived from an EMBL/GenBank/DDBJ whole genome shotgun (WGS) entry which is preliminary data.</text>
</comment>
<dbReference type="Gene3D" id="2.60.40.1220">
    <property type="match status" value="1"/>
</dbReference>
<dbReference type="Pfam" id="PF13205">
    <property type="entry name" value="Big_5"/>
    <property type="match status" value="1"/>
</dbReference>
<dbReference type="InterPro" id="IPR014755">
    <property type="entry name" value="Cu-Rt/internalin_Ig-like"/>
</dbReference>
<evidence type="ECO:0000313" key="4">
    <source>
        <dbReference type="Proteomes" id="UP000756860"/>
    </source>
</evidence>
<evidence type="ECO:0000313" key="3">
    <source>
        <dbReference type="EMBL" id="MBT0653520.1"/>
    </source>
</evidence>
<dbReference type="InterPro" id="IPR032812">
    <property type="entry name" value="SbsA_Ig"/>
</dbReference>
<keyword evidence="1" id="KW-0732">Signal</keyword>
<protein>
    <submittedName>
        <fullName evidence="3">Ig-like domain-containing protein</fullName>
    </submittedName>
</protein>
<feature type="domain" description="SbsA Ig-like" evidence="2">
    <location>
        <begin position="22"/>
        <end position="123"/>
    </location>
</feature>
<evidence type="ECO:0000259" key="2">
    <source>
        <dbReference type="Pfam" id="PF13205"/>
    </source>
</evidence>
<dbReference type="PROSITE" id="PS51257">
    <property type="entry name" value="PROKAR_LIPOPROTEIN"/>
    <property type="match status" value="1"/>
</dbReference>